<gene>
    <name evidence="2" type="ORF">AVEN_59447_1</name>
</gene>
<protein>
    <submittedName>
        <fullName evidence="2">Uncharacterized protein</fullName>
    </submittedName>
</protein>
<dbReference type="GO" id="GO:0016773">
    <property type="term" value="F:phosphotransferase activity, alcohol group as acceptor"/>
    <property type="evidence" value="ECO:0007669"/>
    <property type="project" value="TreeGrafter"/>
</dbReference>
<dbReference type="GO" id="GO:0005524">
    <property type="term" value="F:ATP binding"/>
    <property type="evidence" value="ECO:0007669"/>
    <property type="project" value="UniProtKB-KW"/>
</dbReference>
<dbReference type="PANTHER" id="PTHR12450">
    <property type="entry name" value="DENTIN MATRIX PROTEIN 4 PROTEIN FAM20"/>
    <property type="match status" value="1"/>
</dbReference>
<name>A0A4Y2WFZ7_ARAVE</name>
<dbReference type="AlphaFoldDB" id="A0A4Y2WFZ7"/>
<proteinExistence type="predicted"/>
<evidence type="ECO:0000313" key="2">
    <source>
        <dbReference type="EMBL" id="GBO35564.1"/>
    </source>
</evidence>
<dbReference type="EMBL" id="BGPR01059556">
    <property type="protein sequence ID" value="GBO35564.1"/>
    <property type="molecule type" value="Genomic_DNA"/>
</dbReference>
<feature type="binding site" evidence="1">
    <location>
        <position position="49"/>
    </location>
    <ligand>
        <name>ATP</name>
        <dbReference type="ChEBI" id="CHEBI:30616"/>
    </ligand>
</feature>
<feature type="binding site" evidence="1">
    <location>
        <position position="65"/>
    </location>
    <ligand>
        <name>ATP</name>
        <dbReference type="ChEBI" id="CHEBI:30616"/>
    </ligand>
</feature>
<evidence type="ECO:0000313" key="3">
    <source>
        <dbReference type="Proteomes" id="UP000499080"/>
    </source>
</evidence>
<feature type="non-terminal residue" evidence="2">
    <location>
        <position position="1"/>
    </location>
</feature>
<accession>A0A4Y2WFZ7</accession>
<keyword evidence="3" id="KW-1185">Reference proteome</keyword>
<dbReference type="InterPro" id="IPR024869">
    <property type="entry name" value="FAM20"/>
</dbReference>
<dbReference type="PANTHER" id="PTHR12450:SF22">
    <property type="entry name" value="EXTRACELLULAR SERINE_THREONINE PROTEIN CG31145"/>
    <property type="match status" value="1"/>
</dbReference>
<keyword evidence="1" id="KW-0547">Nucleotide-binding</keyword>
<comment type="caution">
    <text evidence="2">The sequence shown here is derived from an EMBL/GenBank/DDBJ whole genome shotgun (WGS) entry which is preliminary data.</text>
</comment>
<organism evidence="2 3">
    <name type="scientific">Araneus ventricosus</name>
    <name type="common">Orbweaver spider</name>
    <name type="synonym">Epeira ventricosa</name>
    <dbReference type="NCBI Taxonomy" id="182803"/>
    <lineage>
        <taxon>Eukaryota</taxon>
        <taxon>Metazoa</taxon>
        <taxon>Ecdysozoa</taxon>
        <taxon>Arthropoda</taxon>
        <taxon>Chelicerata</taxon>
        <taxon>Arachnida</taxon>
        <taxon>Araneae</taxon>
        <taxon>Araneomorphae</taxon>
        <taxon>Entelegynae</taxon>
        <taxon>Araneoidea</taxon>
        <taxon>Araneidae</taxon>
        <taxon>Araneus</taxon>
    </lineage>
</organism>
<reference evidence="2 3" key="1">
    <citation type="journal article" date="2019" name="Sci. Rep.">
        <title>Orb-weaving spider Araneus ventricosus genome elucidates the spidroin gene catalogue.</title>
        <authorList>
            <person name="Kono N."/>
            <person name="Nakamura H."/>
            <person name="Ohtoshi R."/>
            <person name="Moran D.A.P."/>
            <person name="Shinohara A."/>
            <person name="Yoshida Y."/>
            <person name="Fujiwara M."/>
            <person name="Mori M."/>
            <person name="Tomita M."/>
            <person name="Arakawa K."/>
        </authorList>
    </citation>
    <scope>NUCLEOTIDE SEQUENCE [LARGE SCALE GENOMIC DNA]</scope>
</reference>
<dbReference type="GO" id="GO:0005794">
    <property type="term" value="C:Golgi apparatus"/>
    <property type="evidence" value="ECO:0007669"/>
    <property type="project" value="TreeGrafter"/>
</dbReference>
<sequence>PNMTNWEKFHLQISKYYLFPENSKVVDDLMHDLATQKIIGVEQLPGGTQLKLILTMEDGVKALFKPMRLNATELYRRFPECVESSVKSGLEPATHPKDKTLPSGLVLWFLQNELESHS</sequence>
<dbReference type="Proteomes" id="UP000499080">
    <property type="component" value="Unassembled WGS sequence"/>
</dbReference>
<dbReference type="OrthoDB" id="8583677at2759"/>
<keyword evidence="1" id="KW-0067">ATP-binding</keyword>
<evidence type="ECO:0000256" key="1">
    <source>
        <dbReference type="PIRSR" id="PIRSR624869-2"/>
    </source>
</evidence>